<dbReference type="GO" id="GO:0004222">
    <property type="term" value="F:metalloendopeptidase activity"/>
    <property type="evidence" value="ECO:0000318"/>
    <property type="project" value="GO_Central"/>
</dbReference>
<dbReference type="AlphaFoldDB" id="F6YEG0"/>
<comment type="similarity">
    <text evidence="2 9">Belongs to the peptidase M3 family.</text>
</comment>
<dbReference type="STRING" id="7719.ENSCINP00000017105"/>
<dbReference type="Ensembl" id="ENSCINT00000017105.3">
    <property type="protein sequence ID" value="ENSCINP00000017105.3"/>
    <property type="gene ID" value="ENSCING00000008373.3"/>
</dbReference>
<evidence type="ECO:0000256" key="7">
    <source>
        <dbReference type="ARBA" id="ARBA00022833"/>
    </source>
</evidence>
<reference evidence="11" key="4">
    <citation type="submission" date="2025-09" db="UniProtKB">
        <authorList>
            <consortium name="Ensembl"/>
        </authorList>
    </citation>
    <scope>IDENTIFICATION</scope>
</reference>
<organism evidence="11 12">
    <name type="scientific">Ciona intestinalis</name>
    <name type="common">Transparent sea squirt</name>
    <name type="synonym">Ascidia intestinalis</name>
    <dbReference type="NCBI Taxonomy" id="7719"/>
    <lineage>
        <taxon>Eukaryota</taxon>
        <taxon>Metazoa</taxon>
        <taxon>Chordata</taxon>
        <taxon>Tunicata</taxon>
        <taxon>Ascidiacea</taxon>
        <taxon>Phlebobranchia</taxon>
        <taxon>Cionidae</taxon>
        <taxon>Ciona</taxon>
    </lineage>
</organism>
<dbReference type="PANTHER" id="PTHR11804">
    <property type="entry name" value="PROTEASE M3 THIMET OLIGOPEPTIDASE-RELATED"/>
    <property type="match status" value="1"/>
</dbReference>
<keyword evidence="6 9" id="KW-0378">Hydrolase</keyword>
<keyword evidence="5 9" id="KW-0479">Metal-binding</keyword>
<evidence type="ECO:0000256" key="9">
    <source>
        <dbReference type="RuleBase" id="RU003435"/>
    </source>
</evidence>
<dbReference type="InterPro" id="IPR024079">
    <property type="entry name" value="MetalloPept_cat_dom_sf"/>
</dbReference>
<evidence type="ECO:0000259" key="10">
    <source>
        <dbReference type="Pfam" id="PF01432"/>
    </source>
</evidence>
<dbReference type="InterPro" id="IPR024080">
    <property type="entry name" value="Neurolysin/TOP_N"/>
</dbReference>
<dbReference type="FunFam" id="1.20.1050.40:FF:000001">
    <property type="entry name" value="Thimet oligopeptidase 1"/>
    <property type="match status" value="1"/>
</dbReference>
<feature type="domain" description="Peptidase M3A/M3B catalytic" evidence="10">
    <location>
        <begin position="211"/>
        <end position="660"/>
    </location>
</feature>
<comment type="subcellular location">
    <subcellularLocation>
        <location evidence="1">Cytoplasm</location>
    </subcellularLocation>
</comment>
<evidence type="ECO:0000256" key="4">
    <source>
        <dbReference type="ARBA" id="ARBA00022670"/>
    </source>
</evidence>
<dbReference type="InterPro" id="IPR001567">
    <property type="entry name" value="Pept_M3A_M3B_dom"/>
</dbReference>
<dbReference type="InParanoid" id="F6YEG0"/>
<dbReference type="GO" id="GO:0006518">
    <property type="term" value="P:peptide metabolic process"/>
    <property type="evidence" value="ECO:0000318"/>
    <property type="project" value="GO_Central"/>
</dbReference>
<dbReference type="Proteomes" id="UP000008144">
    <property type="component" value="Chromosome 8"/>
</dbReference>
<dbReference type="GO" id="GO:0046872">
    <property type="term" value="F:metal ion binding"/>
    <property type="evidence" value="ECO:0007669"/>
    <property type="project" value="UniProtKB-UniRule"/>
</dbReference>
<keyword evidence="7 9" id="KW-0862">Zinc</keyword>
<keyword evidence="3" id="KW-0963">Cytoplasm</keyword>
<accession>F6YEG0</accession>
<dbReference type="Gene3D" id="1.20.1050.40">
    <property type="entry name" value="Endopeptidase. Chain P, domain 1"/>
    <property type="match status" value="1"/>
</dbReference>
<protein>
    <recommendedName>
        <fullName evidence="10">Peptidase M3A/M3B catalytic domain-containing protein</fullName>
    </recommendedName>
</protein>
<evidence type="ECO:0000313" key="12">
    <source>
        <dbReference type="Proteomes" id="UP000008144"/>
    </source>
</evidence>
<name>F6YEG0_CIOIN</name>
<dbReference type="CDD" id="cd06455">
    <property type="entry name" value="M3A_TOP"/>
    <property type="match status" value="1"/>
</dbReference>
<accession>A0A1W5B7X8</accession>
<evidence type="ECO:0000256" key="3">
    <source>
        <dbReference type="ARBA" id="ARBA00022490"/>
    </source>
</evidence>
<dbReference type="HOGENOM" id="CLU_001805_2_0_1"/>
<reference evidence="11" key="3">
    <citation type="submission" date="2025-08" db="UniProtKB">
        <authorList>
            <consortium name="Ensembl"/>
        </authorList>
    </citation>
    <scope>IDENTIFICATION</scope>
</reference>
<dbReference type="GO" id="GO:0006508">
    <property type="term" value="P:proteolysis"/>
    <property type="evidence" value="ECO:0000318"/>
    <property type="project" value="GO_Central"/>
</dbReference>
<proteinExistence type="inferred from homology"/>
<sequence length="666" mass="76235">MVQPLQNQRWDLSAKEIKEQADALMESMKAVYDQVAAVSVHEATFENSILPISNLDVTSSVIRNNLDFYQHVHTNKELRDASTECDKKLSEFEIELSMRKDVYDRVVAVEGSNMQCSNEGKRLVTRMVKLGKRNGLHLDDETQAKIKANKKRQTEIGIDFQKNLNEESEKLLFEPEQLAGLPNDFIKSLNKDKDSGSKLVVTLKYPHYFPIMKKCSVSQTRKVLETAFNSRCKEQNSAILAELVKLRAEKAAILGYENHAAFVHDMRMAKHPDNVIKFTNELAEKLQPLGKCDRDEMLRLKKVECKNGNEEFDGVINMWDLRYFMTKIEEMKYSVDHDKLKQYFPIHIVTKGLLNIYQELLGLRYEQVDDAHVWHEDVTLYSVKDDASEKLIGHFFLDLHPREGKYGHAACFDLIPGCLKADGTRQLAVAAMVANFTKPTSDAPSLLTHDEVETFFHEFGHVMHQICAEAEYEMFSGTSVECDFVEAPSQMLENWCWEYEPLKQMSQHYEDGSEIPQKLIESLIKSRNANTGVFYLRQIVLGTLDLNIHMCDHADIVQVYADACKNILCIPATEGTCMPATFGHLAGGYDAQYYGYLWSEVFCFDMFYSRFKKEGIMNQKVGRDYREKILKPGGSIDAEQMLRNFLGRNPNQDAFLQAKGLSEKSS</sequence>
<dbReference type="FunCoup" id="F6YEG0">
    <property type="interactions" value="94"/>
</dbReference>
<evidence type="ECO:0000313" key="11">
    <source>
        <dbReference type="Ensembl" id="ENSCINP00000017105.3"/>
    </source>
</evidence>
<dbReference type="GO" id="GO:0005758">
    <property type="term" value="C:mitochondrial intermembrane space"/>
    <property type="evidence" value="ECO:0000318"/>
    <property type="project" value="GO_Central"/>
</dbReference>
<reference evidence="11" key="2">
    <citation type="journal article" date="2008" name="Genome Biol.">
        <title>Improved genome assembly and evidence-based global gene model set for the chordate Ciona intestinalis: new insight into intron and operon populations.</title>
        <authorList>
            <person name="Satou Y."/>
            <person name="Mineta K."/>
            <person name="Ogasawara M."/>
            <person name="Sasakura Y."/>
            <person name="Shoguchi E."/>
            <person name="Ueno K."/>
            <person name="Yamada L."/>
            <person name="Matsumoto J."/>
            <person name="Wasserscheid J."/>
            <person name="Dewar K."/>
            <person name="Wiley G.B."/>
            <person name="Macmil S.L."/>
            <person name="Roe B.A."/>
            <person name="Zeller R.W."/>
            <person name="Hastings K.E."/>
            <person name="Lemaire P."/>
            <person name="Lindquist E."/>
            <person name="Endo T."/>
            <person name="Hotta K."/>
            <person name="Inaba K."/>
        </authorList>
    </citation>
    <scope>NUCLEOTIDE SEQUENCE [LARGE SCALE GENOMIC DNA]</scope>
    <source>
        <strain evidence="11">wild type</strain>
    </source>
</reference>
<dbReference type="SUPFAM" id="SSF55486">
    <property type="entry name" value="Metalloproteases ('zincins'), catalytic domain"/>
    <property type="match status" value="1"/>
</dbReference>
<dbReference type="MEROPS" id="M03.001"/>
<keyword evidence="12" id="KW-1185">Reference proteome</keyword>
<evidence type="ECO:0000256" key="8">
    <source>
        <dbReference type="ARBA" id="ARBA00023049"/>
    </source>
</evidence>
<keyword evidence="8 9" id="KW-0482">Metalloprotease</keyword>
<dbReference type="Pfam" id="PF01432">
    <property type="entry name" value="Peptidase_M3"/>
    <property type="match status" value="1"/>
</dbReference>
<dbReference type="PANTHER" id="PTHR11804:SF84">
    <property type="entry name" value="SACCHAROLYSIN"/>
    <property type="match status" value="1"/>
</dbReference>
<dbReference type="Gene3D" id="1.10.1370.10">
    <property type="entry name" value="Neurolysin, domain 3"/>
    <property type="match status" value="1"/>
</dbReference>
<evidence type="ECO:0000256" key="5">
    <source>
        <dbReference type="ARBA" id="ARBA00022723"/>
    </source>
</evidence>
<dbReference type="OMA" id="KNFQSAM"/>
<dbReference type="InterPro" id="IPR024077">
    <property type="entry name" value="Neurolysin/TOP_dom2"/>
</dbReference>
<keyword evidence="4 9" id="KW-0645">Protease</keyword>
<evidence type="ECO:0000256" key="2">
    <source>
        <dbReference type="ARBA" id="ARBA00006040"/>
    </source>
</evidence>
<reference evidence="12" key="1">
    <citation type="journal article" date="2002" name="Science">
        <title>The draft genome of Ciona intestinalis: insights into chordate and vertebrate origins.</title>
        <authorList>
            <person name="Dehal P."/>
            <person name="Satou Y."/>
            <person name="Campbell R.K."/>
            <person name="Chapman J."/>
            <person name="Degnan B."/>
            <person name="De Tomaso A."/>
            <person name="Davidson B."/>
            <person name="Di Gregorio A."/>
            <person name="Gelpke M."/>
            <person name="Goodstein D.M."/>
            <person name="Harafuji N."/>
            <person name="Hastings K.E."/>
            <person name="Ho I."/>
            <person name="Hotta K."/>
            <person name="Huang W."/>
            <person name="Kawashima T."/>
            <person name="Lemaire P."/>
            <person name="Martinez D."/>
            <person name="Meinertzhagen I.A."/>
            <person name="Necula S."/>
            <person name="Nonaka M."/>
            <person name="Putnam N."/>
            <person name="Rash S."/>
            <person name="Saiga H."/>
            <person name="Satake M."/>
            <person name="Terry A."/>
            <person name="Yamada L."/>
            <person name="Wang H.G."/>
            <person name="Awazu S."/>
            <person name="Azumi K."/>
            <person name="Boore J."/>
            <person name="Branno M."/>
            <person name="Chin-Bow S."/>
            <person name="DeSantis R."/>
            <person name="Doyle S."/>
            <person name="Francino P."/>
            <person name="Keys D.N."/>
            <person name="Haga S."/>
            <person name="Hayashi H."/>
            <person name="Hino K."/>
            <person name="Imai K.S."/>
            <person name="Inaba K."/>
            <person name="Kano S."/>
            <person name="Kobayashi K."/>
            <person name="Kobayashi M."/>
            <person name="Lee B.I."/>
            <person name="Makabe K.W."/>
            <person name="Manohar C."/>
            <person name="Matassi G."/>
            <person name="Medina M."/>
            <person name="Mochizuki Y."/>
            <person name="Mount S."/>
            <person name="Morishita T."/>
            <person name="Miura S."/>
            <person name="Nakayama A."/>
            <person name="Nishizaka S."/>
            <person name="Nomoto H."/>
            <person name="Ohta F."/>
            <person name="Oishi K."/>
            <person name="Rigoutsos I."/>
            <person name="Sano M."/>
            <person name="Sasaki A."/>
            <person name="Sasakura Y."/>
            <person name="Shoguchi E."/>
            <person name="Shin-i T."/>
            <person name="Spagnuolo A."/>
            <person name="Stainier D."/>
            <person name="Suzuki M.M."/>
            <person name="Tassy O."/>
            <person name="Takatori N."/>
            <person name="Tokuoka M."/>
            <person name="Yagi K."/>
            <person name="Yoshizaki F."/>
            <person name="Wada S."/>
            <person name="Zhang C."/>
            <person name="Hyatt P.D."/>
            <person name="Larimer F."/>
            <person name="Detter C."/>
            <person name="Doggett N."/>
            <person name="Glavina T."/>
            <person name="Hawkins T."/>
            <person name="Richardson P."/>
            <person name="Lucas S."/>
            <person name="Kohara Y."/>
            <person name="Levine M."/>
            <person name="Satoh N."/>
            <person name="Rokhsar D.S."/>
        </authorList>
    </citation>
    <scope>NUCLEOTIDE SEQUENCE [LARGE SCALE GENOMIC DNA]</scope>
</reference>
<comment type="cofactor">
    <cofactor evidence="9">
        <name>Zn(2+)</name>
        <dbReference type="ChEBI" id="CHEBI:29105"/>
    </cofactor>
    <text evidence="9">Binds 1 zinc ion.</text>
</comment>
<dbReference type="EMBL" id="EAAA01002575">
    <property type="status" value="NOT_ANNOTATED_CDS"/>
    <property type="molecule type" value="Genomic_DNA"/>
</dbReference>
<evidence type="ECO:0000256" key="6">
    <source>
        <dbReference type="ARBA" id="ARBA00022801"/>
    </source>
</evidence>
<dbReference type="GeneTree" id="ENSGT00950000183171"/>
<evidence type="ECO:0000256" key="1">
    <source>
        <dbReference type="ARBA" id="ARBA00004496"/>
    </source>
</evidence>
<dbReference type="FunFam" id="3.40.390.10:FF:000006">
    <property type="entry name" value="Thimet oligopeptidase 1"/>
    <property type="match status" value="1"/>
</dbReference>
<dbReference type="InterPro" id="IPR045090">
    <property type="entry name" value="Pept_M3A_M3B"/>
</dbReference>
<dbReference type="Gene3D" id="3.40.390.10">
    <property type="entry name" value="Collagenase (Catalytic Domain)"/>
    <property type="match status" value="1"/>
</dbReference>